<dbReference type="PIRSF" id="PIRSF000729">
    <property type="entry name" value="GK"/>
    <property type="match status" value="1"/>
</dbReference>
<evidence type="ECO:0000256" key="3">
    <source>
        <dbReference type="ARBA" id="ARBA00022650"/>
    </source>
</evidence>
<dbReference type="PANTHER" id="PTHR43654">
    <property type="entry name" value="GLUTAMATE 5-KINASE"/>
    <property type="match status" value="1"/>
</dbReference>
<dbReference type="PANTHER" id="PTHR43654:SF1">
    <property type="entry name" value="ISOPENTENYL PHOSPHATE KINASE"/>
    <property type="match status" value="1"/>
</dbReference>
<evidence type="ECO:0000313" key="10">
    <source>
        <dbReference type="EMBL" id="RKQ96558.1"/>
    </source>
</evidence>
<dbReference type="PROSITE" id="PS50890">
    <property type="entry name" value="PUA"/>
    <property type="match status" value="1"/>
</dbReference>
<dbReference type="GO" id="GO:0004349">
    <property type="term" value="F:glutamate 5-kinase activity"/>
    <property type="evidence" value="ECO:0007669"/>
    <property type="project" value="UniProtKB-UniRule"/>
</dbReference>
<dbReference type="CDD" id="cd04242">
    <property type="entry name" value="AAK_G5K_ProB"/>
    <property type="match status" value="1"/>
</dbReference>
<evidence type="ECO:0000256" key="4">
    <source>
        <dbReference type="ARBA" id="ARBA00022679"/>
    </source>
</evidence>
<keyword evidence="1 8" id="KW-0963">Cytoplasm</keyword>
<evidence type="ECO:0000256" key="2">
    <source>
        <dbReference type="ARBA" id="ARBA00022605"/>
    </source>
</evidence>
<comment type="subcellular location">
    <subcellularLocation>
        <location evidence="8">Cytoplasm</location>
    </subcellularLocation>
</comment>
<dbReference type="FunFam" id="3.40.1160.10:FF:000006">
    <property type="entry name" value="Glutamate 5-kinase"/>
    <property type="match status" value="1"/>
</dbReference>
<dbReference type="InterPro" id="IPR001048">
    <property type="entry name" value="Asp/Glu/Uridylate_kinase"/>
</dbReference>
<reference evidence="10 11" key="1">
    <citation type="submission" date="2018-10" db="EMBL/GenBank/DDBJ databases">
        <title>Genomic Encyclopedia of Type Strains, Phase IV (KMG-IV): sequencing the most valuable type-strain genomes for metagenomic binning, comparative biology and taxonomic classification.</title>
        <authorList>
            <person name="Goeker M."/>
        </authorList>
    </citation>
    <scope>NUCLEOTIDE SEQUENCE [LARGE SCALE GENOMIC DNA]</scope>
    <source>
        <strain evidence="10 11">DSM 4734</strain>
    </source>
</reference>
<keyword evidence="7 8" id="KW-0067">ATP-binding</keyword>
<dbReference type="SUPFAM" id="SSF53633">
    <property type="entry name" value="Carbamate kinase-like"/>
    <property type="match status" value="1"/>
</dbReference>
<accession>A0A495D5X4</accession>
<dbReference type="RefSeq" id="WP_121211100.1">
    <property type="nucleotide sequence ID" value="NZ_RBIM01000004.1"/>
</dbReference>
<dbReference type="GO" id="GO:0005524">
    <property type="term" value="F:ATP binding"/>
    <property type="evidence" value="ECO:0007669"/>
    <property type="project" value="UniProtKB-KW"/>
</dbReference>
<dbReference type="AlphaFoldDB" id="A0A495D5X4"/>
<feature type="binding site" evidence="8">
    <location>
        <position position="50"/>
    </location>
    <ligand>
        <name>substrate</name>
    </ligand>
</feature>
<dbReference type="PRINTS" id="PR00474">
    <property type="entry name" value="GLU5KINASE"/>
</dbReference>
<keyword evidence="4 8" id="KW-0808">Transferase</keyword>
<feature type="binding site" evidence="8">
    <location>
        <begin position="169"/>
        <end position="170"/>
    </location>
    <ligand>
        <name>ATP</name>
        <dbReference type="ChEBI" id="CHEBI:30616"/>
    </ligand>
</feature>
<keyword evidence="6 8" id="KW-0418">Kinase</keyword>
<protein>
    <recommendedName>
        <fullName evidence="8">Glutamate 5-kinase</fullName>
        <ecNumber evidence="8">2.7.2.11</ecNumber>
    </recommendedName>
    <alternativeName>
        <fullName evidence="8">Gamma-glutamyl kinase</fullName>
        <shortName evidence="8">GK</shortName>
    </alternativeName>
</protein>
<evidence type="ECO:0000259" key="9">
    <source>
        <dbReference type="SMART" id="SM00359"/>
    </source>
</evidence>
<feature type="binding site" evidence="8">
    <location>
        <position position="15"/>
    </location>
    <ligand>
        <name>ATP</name>
        <dbReference type="ChEBI" id="CHEBI:30616"/>
    </ligand>
</feature>
<organism evidence="10 11">
    <name type="scientific">Maricaulis maris</name>
    <dbReference type="NCBI Taxonomy" id="74318"/>
    <lineage>
        <taxon>Bacteria</taxon>
        <taxon>Pseudomonadati</taxon>
        <taxon>Pseudomonadota</taxon>
        <taxon>Alphaproteobacteria</taxon>
        <taxon>Maricaulales</taxon>
        <taxon>Maricaulaceae</taxon>
        <taxon>Maricaulis</taxon>
    </lineage>
</organism>
<evidence type="ECO:0000313" key="11">
    <source>
        <dbReference type="Proteomes" id="UP000273675"/>
    </source>
</evidence>
<dbReference type="InterPro" id="IPR001057">
    <property type="entry name" value="Glu/AcGlu_kinase"/>
</dbReference>
<keyword evidence="3 8" id="KW-0641">Proline biosynthesis</keyword>
<dbReference type="SMART" id="SM00359">
    <property type="entry name" value="PUA"/>
    <property type="match status" value="1"/>
</dbReference>
<name>A0A495D5X4_9PROT</name>
<dbReference type="PROSITE" id="PS00902">
    <property type="entry name" value="GLUTAMATE_5_KINASE"/>
    <property type="match status" value="1"/>
</dbReference>
<dbReference type="InterPro" id="IPR019797">
    <property type="entry name" value="Glutamate_5-kinase_CS"/>
</dbReference>
<evidence type="ECO:0000256" key="1">
    <source>
        <dbReference type="ARBA" id="ARBA00022490"/>
    </source>
</evidence>
<comment type="catalytic activity">
    <reaction evidence="8">
        <text>L-glutamate + ATP = L-glutamyl 5-phosphate + ADP</text>
        <dbReference type="Rhea" id="RHEA:14877"/>
        <dbReference type="ChEBI" id="CHEBI:29985"/>
        <dbReference type="ChEBI" id="CHEBI:30616"/>
        <dbReference type="ChEBI" id="CHEBI:58274"/>
        <dbReference type="ChEBI" id="CHEBI:456216"/>
        <dbReference type="EC" id="2.7.2.11"/>
    </reaction>
</comment>
<keyword evidence="5 8" id="KW-0547">Nucleotide-binding</keyword>
<proteinExistence type="inferred from homology"/>
<dbReference type="SUPFAM" id="SSF88697">
    <property type="entry name" value="PUA domain-like"/>
    <property type="match status" value="1"/>
</dbReference>
<dbReference type="InterPro" id="IPR002478">
    <property type="entry name" value="PUA"/>
</dbReference>
<dbReference type="UniPathway" id="UPA00098">
    <property type="reaction ID" value="UER00359"/>
</dbReference>
<evidence type="ECO:0000256" key="7">
    <source>
        <dbReference type="ARBA" id="ARBA00022840"/>
    </source>
</evidence>
<feature type="binding site" evidence="8">
    <location>
        <begin position="213"/>
        <end position="219"/>
    </location>
    <ligand>
        <name>ATP</name>
        <dbReference type="ChEBI" id="CHEBI:30616"/>
    </ligand>
</feature>
<dbReference type="EC" id="2.7.2.11" evidence="8"/>
<feature type="domain" description="PUA" evidence="9">
    <location>
        <begin position="278"/>
        <end position="360"/>
    </location>
</feature>
<dbReference type="NCBIfam" id="TIGR01027">
    <property type="entry name" value="proB"/>
    <property type="match status" value="1"/>
</dbReference>
<sequence>MTRTGFDAAHCVVVKAGSSLLQAGDAVIAAIADDIVTLRARGARVTIVSSGAVALGRDRLGLPPGSLSLEQKQAAAAAGQPRLLDLWDRAFAPHGVVTAQALLTLDVTENRRSWLNARATLGTLLELGAIPIVNENDTIATDEIRYGDNDRLAARVAQLTGADLLVLLSDVAALHDADPRTVTAARPLHDIPVIDAAIHAMAGDANTAAGVGTGGMRTKILAAELAGSSGCATAIALGTAPNPVLSLARADHGSWFHPARNSANARERWISGVVSRSGAVRIDAGATHALLAGKSLLPVGVRSVDGQFDRGETIRILDPDGRLVARGVSAYCADDARRVAGCRSDEAEARLGYRRAAALVHADDIVRVVAPGLDA</sequence>
<dbReference type="GO" id="GO:0003723">
    <property type="term" value="F:RNA binding"/>
    <property type="evidence" value="ECO:0007669"/>
    <property type="project" value="InterPro"/>
</dbReference>
<keyword evidence="2 8" id="KW-0028">Amino-acid biosynthesis</keyword>
<dbReference type="OrthoDB" id="9804434at2"/>
<dbReference type="Pfam" id="PF01472">
    <property type="entry name" value="PUA"/>
    <property type="match status" value="1"/>
</dbReference>
<comment type="similarity">
    <text evidence="8">Belongs to the glutamate 5-kinase family.</text>
</comment>
<dbReference type="InterPro" id="IPR036393">
    <property type="entry name" value="AceGlu_kinase-like_sf"/>
</dbReference>
<dbReference type="EMBL" id="RBIM01000004">
    <property type="protein sequence ID" value="RKQ96558.1"/>
    <property type="molecule type" value="Genomic_DNA"/>
</dbReference>
<dbReference type="HAMAP" id="MF_00456">
    <property type="entry name" value="ProB"/>
    <property type="match status" value="1"/>
</dbReference>
<gene>
    <name evidence="8" type="primary">proB</name>
    <name evidence="10" type="ORF">C7435_1890</name>
</gene>
<dbReference type="CDD" id="cd21157">
    <property type="entry name" value="PUA_G5K"/>
    <property type="match status" value="1"/>
</dbReference>
<dbReference type="InterPro" id="IPR015947">
    <property type="entry name" value="PUA-like_sf"/>
</dbReference>
<dbReference type="InterPro" id="IPR036974">
    <property type="entry name" value="PUA_sf"/>
</dbReference>
<dbReference type="Pfam" id="PF00696">
    <property type="entry name" value="AA_kinase"/>
    <property type="match status" value="1"/>
</dbReference>
<dbReference type="Gene3D" id="3.40.1160.10">
    <property type="entry name" value="Acetylglutamate kinase-like"/>
    <property type="match status" value="1"/>
</dbReference>
<dbReference type="InterPro" id="IPR011529">
    <property type="entry name" value="Glu_5kinase"/>
</dbReference>
<evidence type="ECO:0000256" key="6">
    <source>
        <dbReference type="ARBA" id="ARBA00022777"/>
    </source>
</evidence>
<dbReference type="GO" id="GO:0005829">
    <property type="term" value="C:cytosol"/>
    <property type="evidence" value="ECO:0007669"/>
    <property type="project" value="TreeGrafter"/>
</dbReference>
<comment type="function">
    <text evidence="8">Catalyzes the transfer of a phosphate group to glutamate to form L-glutamate 5-phosphate.</text>
</comment>
<dbReference type="InterPro" id="IPR005715">
    <property type="entry name" value="Glu_5kinase/COase_Synthase"/>
</dbReference>
<feature type="binding site" evidence="8">
    <location>
        <position position="149"/>
    </location>
    <ligand>
        <name>substrate</name>
    </ligand>
</feature>
<dbReference type="Proteomes" id="UP000273675">
    <property type="component" value="Unassembled WGS sequence"/>
</dbReference>
<dbReference type="Gene3D" id="2.30.130.10">
    <property type="entry name" value="PUA domain"/>
    <property type="match status" value="1"/>
</dbReference>
<dbReference type="GO" id="GO:0055129">
    <property type="term" value="P:L-proline biosynthetic process"/>
    <property type="evidence" value="ECO:0007669"/>
    <property type="project" value="UniProtKB-UniRule"/>
</dbReference>
<evidence type="ECO:0000256" key="8">
    <source>
        <dbReference type="HAMAP-Rule" id="MF_00456"/>
    </source>
</evidence>
<comment type="pathway">
    <text evidence="8">Amino-acid biosynthesis; L-proline biosynthesis; L-glutamate 5-semialdehyde from L-glutamate: step 1/2.</text>
</comment>
<feature type="binding site" evidence="8">
    <location>
        <position position="137"/>
    </location>
    <ligand>
        <name>substrate</name>
    </ligand>
</feature>
<evidence type="ECO:0000256" key="5">
    <source>
        <dbReference type="ARBA" id="ARBA00022741"/>
    </source>
</evidence>
<comment type="caution">
    <text evidence="10">The sequence shown here is derived from an EMBL/GenBank/DDBJ whole genome shotgun (WGS) entry which is preliminary data.</text>
</comment>
<dbReference type="InterPro" id="IPR041739">
    <property type="entry name" value="G5K_ProB"/>
</dbReference>